<evidence type="ECO:0000313" key="3">
    <source>
        <dbReference type="EMBL" id="EOY45080.1"/>
    </source>
</evidence>
<dbReference type="InterPro" id="IPR021005">
    <property type="entry name" value="Znf_CGNR"/>
</dbReference>
<evidence type="ECO:0000256" key="1">
    <source>
        <dbReference type="SAM" id="MobiDB-lite"/>
    </source>
</evidence>
<evidence type="ECO:0000259" key="2">
    <source>
        <dbReference type="Pfam" id="PF11706"/>
    </source>
</evidence>
<dbReference type="PANTHER" id="PTHR35525">
    <property type="entry name" value="BLL6575 PROTEIN"/>
    <property type="match status" value="1"/>
</dbReference>
<accession>A0A7U9DMM4</accession>
<reference evidence="4" key="1">
    <citation type="journal article" date="2013" name="Genome Biol. Evol.">
        <title>The genome sequence of Streptomyces lividans 66 reveals a novel tRNA-dependent peptide biosynthetic system within a metal-related genomic island.</title>
        <authorList>
            <person name="Cruz-Morales P."/>
            <person name="Vijgenboom E."/>
            <person name="Iruegas-Bocardo F."/>
            <person name="Girard G."/>
            <person name="Yanez-Guerra L.A."/>
            <person name="Ramos-Aboites H.E."/>
            <person name="Pernodet J.L."/>
            <person name="Anne J."/>
            <person name="van Wezel G.P."/>
            <person name="Barona-Gomez F."/>
        </authorList>
    </citation>
    <scope>NUCLEOTIDE SEQUENCE [LARGE SCALE GENOMIC DNA]</scope>
    <source>
        <strain evidence="4">1326</strain>
    </source>
</reference>
<dbReference type="PANTHER" id="PTHR35525:SF3">
    <property type="entry name" value="BLL6575 PROTEIN"/>
    <property type="match status" value="1"/>
</dbReference>
<dbReference type="Pfam" id="PF11706">
    <property type="entry name" value="zf-CGNR"/>
    <property type="match status" value="1"/>
</dbReference>
<dbReference type="InterPro" id="IPR010852">
    <property type="entry name" value="ABATE"/>
</dbReference>
<evidence type="ECO:0000313" key="4">
    <source>
        <dbReference type="Proteomes" id="UP000014062"/>
    </source>
</evidence>
<dbReference type="Proteomes" id="UP000014062">
    <property type="component" value="Chromosome"/>
</dbReference>
<dbReference type="AlphaFoldDB" id="A0A7U9DMM4"/>
<dbReference type="Gene3D" id="1.10.3300.10">
    <property type="entry name" value="Jann2411-like domain"/>
    <property type="match status" value="1"/>
</dbReference>
<dbReference type="InterPro" id="IPR023286">
    <property type="entry name" value="ABATE_dom_sf"/>
</dbReference>
<proteinExistence type="predicted"/>
<protein>
    <recommendedName>
        <fullName evidence="2">Zinc finger CGNR domain-containing protein</fullName>
    </recommendedName>
</protein>
<dbReference type="Pfam" id="PF07336">
    <property type="entry name" value="ABATE"/>
    <property type="match status" value="1"/>
</dbReference>
<organism evidence="3 4">
    <name type="scientific">Streptomyces lividans 1326</name>
    <dbReference type="NCBI Taxonomy" id="1200984"/>
    <lineage>
        <taxon>Bacteria</taxon>
        <taxon>Bacillati</taxon>
        <taxon>Actinomycetota</taxon>
        <taxon>Actinomycetes</taxon>
        <taxon>Kitasatosporales</taxon>
        <taxon>Streptomycetaceae</taxon>
        <taxon>Streptomyces</taxon>
    </lineage>
</organism>
<feature type="region of interest" description="Disordered" evidence="1">
    <location>
        <begin position="1"/>
        <end position="28"/>
    </location>
</feature>
<feature type="domain" description="Zinc finger CGNR" evidence="2">
    <location>
        <begin position="172"/>
        <end position="215"/>
    </location>
</feature>
<gene>
    <name evidence="3" type="ORF">SLI_0361</name>
</gene>
<name>A0A7U9DMM4_STRLI</name>
<sequence>MPALTPSSALSRPLATTSPPQQVTTGPTLPTLAVTGQDGDVDFAFVSGNPALDLTGTVLSRRDEPVDLLAVPADLERWVAACEGLPDRVTATPSAFDAALNLREAVYRLALDRVLDRRFHIPSLEVVNAAAAGPLPTVRLGDAGVRMSGGLRAVLTHVARSGIAVLADPGARLKECGRTDCTRVYLDRSRGARRAWCGMEECGNRVKAAAYRARRRTSAAPSGRAER</sequence>
<dbReference type="EMBL" id="CM001889">
    <property type="protein sequence ID" value="EOY45080.1"/>
    <property type="molecule type" value="Genomic_DNA"/>
</dbReference>
<dbReference type="SUPFAM" id="SSF160904">
    <property type="entry name" value="Jann2411-like"/>
    <property type="match status" value="1"/>
</dbReference>